<dbReference type="EMBL" id="RSFW01000012">
    <property type="protein sequence ID" value="RSD27292.1"/>
    <property type="molecule type" value="Genomic_DNA"/>
</dbReference>
<comment type="caution">
    <text evidence="3">The sequence shown here is derived from an EMBL/GenBank/DDBJ whole genome shotgun (WGS) entry which is preliminary data.</text>
</comment>
<dbReference type="Proteomes" id="UP000279911">
    <property type="component" value="Unassembled WGS sequence"/>
</dbReference>
<dbReference type="OrthoDB" id="2965336at2"/>
<keyword evidence="2" id="KW-1133">Transmembrane helix</keyword>
<evidence type="ECO:0000313" key="4">
    <source>
        <dbReference type="Proteomes" id="UP000279911"/>
    </source>
</evidence>
<evidence type="ECO:0000256" key="1">
    <source>
        <dbReference type="SAM" id="MobiDB-lite"/>
    </source>
</evidence>
<proteinExistence type="predicted"/>
<dbReference type="RefSeq" id="WP_125479748.1">
    <property type="nucleotide sequence ID" value="NZ_RSFW01000012.1"/>
</dbReference>
<keyword evidence="2" id="KW-0812">Transmembrane</keyword>
<evidence type="ECO:0000256" key="2">
    <source>
        <dbReference type="SAM" id="Phobius"/>
    </source>
</evidence>
<name>A0A3R9DTY9_9BACI</name>
<evidence type="ECO:0008006" key="5">
    <source>
        <dbReference type="Google" id="ProtNLM"/>
    </source>
</evidence>
<reference evidence="4" key="1">
    <citation type="submission" date="2018-12" db="EMBL/GenBank/DDBJ databases">
        <title>Bacillus chawlae sp. nov., Bacillus glennii sp. nov., and Bacillus saganii sp. nov. Isolated from the Vehicle Assembly Building at Kennedy Space Center where the Viking Spacecraft were Assembled.</title>
        <authorList>
            <person name="Seuylemezian A."/>
            <person name="Vaishampayan P."/>
        </authorList>
    </citation>
    <scope>NUCLEOTIDE SEQUENCE [LARGE SCALE GENOMIC DNA]</scope>
    <source>
        <strain evidence="4">DSM 13966</strain>
    </source>
</reference>
<dbReference type="AlphaFoldDB" id="A0A3R9DTY9"/>
<feature type="region of interest" description="Disordered" evidence="1">
    <location>
        <begin position="74"/>
        <end position="109"/>
    </location>
</feature>
<accession>A0A3R9DTY9</accession>
<feature type="compositionally biased region" description="Basic and acidic residues" evidence="1">
    <location>
        <begin position="74"/>
        <end position="86"/>
    </location>
</feature>
<sequence>MKKSQLSDKQLEDLLGHMPKIKDHRDPRDIYQNIAHRVEKKKKVPVWVIPGAALAAVFFLAFILSSGLMGTNHSADKSIESSDFDAKTSMNMEPSEKGESGEESSSEQENALMMDTAESDDQDQKAKDFRAMDANDSYENLISLYGEEVDQENTDVLTYAVPNQEAQVVVPVTVTTAKQEGKSWLDQYTDIMPELTEEEWGLTDYYPIHASWSFDEASRTLSMDVKENHPYRYGSAANIIFTDSMTMNFSGKGIEKLLLFTESNPGIDLGNYGTMNDLPISAEKPGRRAYLFLKVEGQQKPYLVPTRETHETFAAAFAKMIKGVDVPPLTPSVPAEFKISQSVKDKDNILNIQLEKGTQIDESFLPNLEAILMTASEFDYSGVKIVNANIEQLGPFNLNEVLPLPVAPNKKKID</sequence>
<gene>
    <name evidence="3" type="ORF">EJA10_09400</name>
</gene>
<evidence type="ECO:0000313" key="3">
    <source>
        <dbReference type="EMBL" id="RSD27292.1"/>
    </source>
</evidence>
<keyword evidence="2" id="KW-0472">Membrane</keyword>
<organism evidence="3 4">
    <name type="scientific">Mesobacillus subterraneus</name>
    <dbReference type="NCBI Taxonomy" id="285983"/>
    <lineage>
        <taxon>Bacteria</taxon>
        <taxon>Bacillati</taxon>
        <taxon>Bacillota</taxon>
        <taxon>Bacilli</taxon>
        <taxon>Bacillales</taxon>
        <taxon>Bacillaceae</taxon>
        <taxon>Mesobacillus</taxon>
    </lineage>
</organism>
<protein>
    <recommendedName>
        <fullName evidence="5">Negative regulator of sigma-X activity</fullName>
    </recommendedName>
</protein>
<feature type="transmembrane region" description="Helical" evidence="2">
    <location>
        <begin position="46"/>
        <end position="69"/>
    </location>
</feature>